<evidence type="ECO:0000256" key="3">
    <source>
        <dbReference type="ARBA" id="ARBA00023004"/>
    </source>
</evidence>
<dbReference type="Gene3D" id="3.40.5.90">
    <property type="entry name" value="CDGSH iron-sulfur domain, mitoNEET-type"/>
    <property type="match status" value="2"/>
</dbReference>
<dbReference type="GO" id="GO:0046872">
    <property type="term" value="F:metal ion binding"/>
    <property type="evidence" value="ECO:0007669"/>
    <property type="project" value="UniProtKB-KW"/>
</dbReference>
<dbReference type="InterPro" id="IPR052950">
    <property type="entry name" value="CISD"/>
</dbReference>
<protein>
    <submittedName>
        <fullName evidence="6">Iron-binding CDGSH zinc finger protein</fullName>
    </submittedName>
</protein>
<gene>
    <name evidence="6" type="ORF">CLV88_105137</name>
</gene>
<dbReference type="GO" id="GO:0051537">
    <property type="term" value="F:2 iron, 2 sulfur cluster binding"/>
    <property type="evidence" value="ECO:0007669"/>
    <property type="project" value="UniProtKB-KW"/>
</dbReference>
<dbReference type="InterPro" id="IPR007263">
    <property type="entry name" value="DCC1-like"/>
</dbReference>
<evidence type="ECO:0000256" key="2">
    <source>
        <dbReference type="ARBA" id="ARBA00022723"/>
    </source>
</evidence>
<reference evidence="6 7" key="1">
    <citation type="submission" date="2018-03" db="EMBL/GenBank/DDBJ databases">
        <title>Genomic Encyclopedia of Archaeal and Bacterial Type Strains, Phase II (KMG-II): from individual species to whole genera.</title>
        <authorList>
            <person name="Goeker M."/>
        </authorList>
    </citation>
    <scope>NUCLEOTIDE SEQUENCE [LARGE SCALE GENOMIC DNA]</scope>
    <source>
        <strain evidence="6 7">DSM 100673</strain>
    </source>
</reference>
<dbReference type="SMART" id="SM00704">
    <property type="entry name" value="ZnF_CDGSH"/>
    <property type="match status" value="2"/>
</dbReference>
<dbReference type="Pfam" id="PF09360">
    <property type="entry name" value="zf-CDGSH"/>
    <property type="match status" value="2"/>
</dbReference>
<keyword evidence="7" id="KW-1185">Reference proteome</keyword>
<dbReference type="EMBL" id="PYGJ01000005">
    <property type="protein sequence ID" value="PSL19714.1"/>
    <property type="molecule type" value="Genomic_DNA"/>
</dbReference>
<organism evidence="6 7">
    <name type="scientific">Shimia abyssi</name>
    <dbReference type="NCBI Taxonomy" id="1662395"/>
    <lineage>
        <taxon>Bacteria</taxon>
        <taxon>Pseudomonadati</taxon>
        <taxon>Pseudomonadota</taxon>
        <taxon>Alphaproteobacteria</taxon>
        <taxon>Rhodobacterales</taxon>
        <taxon>Roseobacteraceae</taxon>
    </lineage>
</organism>
<evidence type="ECO:0000256" key="4">
    <source>
        <dbReference type="ARBA" id="ARBA00023014"/>
    </source>
</evidence>
<keyword evidence="4" id="KW-0411">Iron-sulfur</keyword>
<dbReference type="GO" id="GO:0005737">
    <property type="term" value="C:cytoplasm"/>
    <property type="evidence" value="ECO:0007669"/>
    <property type="project" value="UniProtKB-ARBA"/>
</dbReference>
<keyword evidence="1" id="KW-0001">2Fe-2S</keyword>
<comment type="caution">
    <text evidence="6">The sequence shown here is derived from an EMBL/GenBank/DDBJ whole genome shotgun (WGS) entry which is preliminary data.</text>
</comment>
<evidence type="ECO:0000313" key="6">
    <source>
        <dbReference type="EMBL" id="PSL19714.1"/>
    </source>
</evidence>
<dbReference type="InterPro" id="IPR042216">
    <property type="entry name" value="MitoNEET_CISD"/>
</dbReference>
<dbReference type="GO" id="GO:0015035">
    <property type="term" value="F:protein-disulfide reductase activity"/>
    <property type="evidence" value="ECO:0007669"/>
    <property type="project" value="InterPro"/>
</dbReference>
<sequence length="232" mass="26170">MPPETRVLYNADCPICDAEICHYARYTGARDIPVRYDDLNTDARLEWGIDPETAARRLHVLHGNELHVGLDAFRILWWQMPRYRPLAWLTGLPGVYHVASATYDKLLAPWLFHRHLKRKQKHPAGPRQTTDQPPLAPLTLILSHPTKKETSMHDAPIIAQKSPIPVEVEAGKSYFWCACGQSSKQPFCDGSHKDTGFTPVKYTAEDSKKVFFCGCKHSANQPTCDGTHSKLG</sequence>
<dbReference type="Proteomes" id="UP000240418">
    <property type="component" value="Unassembled WGS sequence"/>
</dbReference>
<dbReference type="InterPro" id="IPR018967">
    <property type="entry name" value="FeS-contain_CDGSH-typ"/>
</dbReference>
<feature type="domain" description="Iron-binding zinc finger CDGSH type" evidence="5">
    <location>
        <begin position="199"/>
        <end position="232"/>
    </location>
</feature>
<dbReference type="PANTHER" id="PTHR46491:SF3">
    <property type="entry name" value="CDGSH IRON-SULFUR DOMAIN-CONTAINING PROTEIN 3, MITOCHONDRIAL"/>
    <property type="match status" value="1"/>
</dbReference>
<feature type="domain" description="Iron-binding zinc finger CDGSH type" evidence="5">
    <location>
        <begin position="161"/>
        <end position="198"/>
    </location>
</feature>
<dbReference type="PANTHER" id="PTHR46491">
    <property type="entry name" value="CDGSH IRON SULFUR DOMAIN PROTEIN HOMOLOG"/>
    <property type="match status" value="1"/>
</dbReference>
<proteinExistence type="predicted"/>
<accession>A0A2P8FDD1</accession>
<evidence type="ECO:0000256" key="1">
    <source>
        <dbReference type="ARBA" id="ARBA00022714"/>
    </source>
</evidence>
<dbReference type="Pfam" id="PF04134">
    <property type="entry name" value="DCC1-like"/>
    <property type="match status" value="1"/>
</dbReference>
<evidence type="ECO:0000259" key="5">
    <source>
        <dbReference type="SMART" id="SM00704"/>
    </source>
</evidence>
<dbReference type="AlphaFoldDB" id="A0A2P8FDD1"/>
<name>A0A2P8FDD1_9RHOB</name>
<evidence type="ECO:0000313" key="7">
    <source>
        <dbReference type="Proteomes" id="UP000240418"/>
    </source>
</evidence>
<keyword evidence="2" id="KW-0479">Metal-binding</keyword>
<keyword evidence="3" id="KW-0408">Iron</keyword>